<keyword evidence="2" id="KW-1185">Reference proteome</keyword>
<sequence length="138" mass="14914">MYGSFEKLPPPSPMDVEPATSSSTLLPPTTMSQPPTALTSATTTTMTHRTSLPPTALTSVQSITPAQPQLVIMTRPLLGVAPPPSSTPCFKPRLPSEATQLPNYTHFRTTDSPHCITLATPRYLPPINPSIEFFTLRT</sequence>
<dbReference type="WBParaSite" id="nRc.2.0.1.t19946-RA">
    <property type="protein sequence ID" value="nRc.2.0.1.t19946-RA"/>
    <property type="gene ID" value="nRc.2.0.1.g19946"/>
</dbReference>
<evidence type="ECO:0000313" key="3">
    <source>
        <dbReference type="WBParaSite" id="nRc.2.0.1.t19946-RA"/>
    </source>
</evidence>
<dbReference type="AlphaFoldDB" id="A0A915J0G1"/>
<protein>
    <submittedName>
        <fullName evidence="3">Uncharacterized protein</fullName>
    </submittedName>
</protein>
<reference evidence="3" key="1">
    <citation type="submission" date="2022-11" db="UniProtKB">
        <authorList>
            <consortium name="WormBaseParasite"/>
        </authorList>
    </citation>
    <scope>IDENTIFICATION</scope>
</reference>
<name>A0A915J0G1_ROMCU</name>
<feature type="compositionally biased region" description="Low complexity" evidence="1">
    <location>
        <begin position="18"/>
        <end position="55"/>
    </location>
</feature>
<evidence type="ECO:0000256" key="1">
    <source>
        <dbReference type="SAM" id="MobiDB-lite"/>
    </source>
</evidence>
<evidence type="ECO:0000313" key="2">
    <source>
        <dbReference type="Proteomes" id="UP000887565"/>
    </source>
</evidence>
<organism evidence="2 3">
    <name type="scientific">Romanomermis culicivorax</name>
    <name type="common">Nematode worm</name>
    <dbReference type="NCBI Taxonomy" id="13658"/>
    <lineage>
        <taxon>Eukaryota</taxon>
        <taxon>Metazoa</taxon>
        <taxon>Ecdysozoa</taxon>
        <taxon>Nematoda</taxon>
        <taxon>Enoplea</taxon>
        <taxon>Dorylaimia</taxon>
        <taxon>Mermithida</taxon>
        <taxon>Mermithoidea</taxon>
        <taxon>Mermithidae</taxon>
        <taxon>Romanomermis</taxon>
    </lineage>
</organism>
<feature type="region of interest" description="Disordered" evidence="1">
    <location>
        <begin position="1"/>
        <end position="60"/>
    </location>
</feature>
<accession>A0A915J0G1</accession>
<dbReference type="Proteomes" id="UP000887565">
    <property type="component" value="Unplaced"/>
</dbReference>
<proteinExistence type="predicted"/>